<dbReference type="EMBL" id="DVHA01000081">
    <property type="protein sequence ID" value="HIR60409.1"/>
    <property type="molecule type" value="Genomic_DNA"/>
</dbReference>
<dbReference type="PROSITE" id="PS50921">
    <property type="entry name" value="ANTAR"/>
    <property type="match status" value="1"/>
</dbReference>
<proteinExistence type="predicted"/>
<evidence type="ECO:0000259" key="5">
    <source>
        <dbReference type="PROSITE" id="PS50110"/>
    </source>
</evidence>
<dbReference type="PIRSF" id="PIRSF036382">
    <property type="entry name" value="RR_antiterm"/>
    <property type="match status" value="1"/>
</dbReference>
<sequence length="188" mass="21148">MESVLIAAGAENARKTLADLIRPIGAQIVHTARSGRETRQMLAEHPYDLVIVNAPLPDESGVELAIHVCGGLSGAILLVKSDLYPAAERAESYGALVLSKPLNRGAFLRCVRLSEIQLNRLGALQRENRQLKDKIEEIRLTDRAKCLLIEFERLSETEAHRYIEKRAMDLRAPKITVAREIIRRYENR</sequence>
<organism evidence="7 8">
    <name type="scientific">Candidatus Faecivivens stercoravium</name>
    <dbReference type="NCBI Taxonomy" id="2840803"/>
    <lineage>
        <taxon>Bacteria</taxon>
        <taxon>Bacillati</taxon>
        <taxon>Bacillota</taxon>
        <taxon>Clostridia</taxon>
        <taxon>Eubacteriales</taxon>
        <taxon>Oscillospiraceae</taxon>
        <taxon>Oscillospiraceae incertae sedis</taxon>
        <taxon>Candidatus Faecivivens</taxon>
    </lineage>
</organism>
<comment type="caution">
    <text evidence="7">The sequence shown here is derived from an EMBL/GenBank/DDBJ whole genome shotgun (WGS) entry which is preliminary data.</text>
</comment>
<dbReference type="GO" id="GO:0000160">
    <property type="term" value="P:phosphorelay signal transduction system"/>
    <property type="evidence" value="ECO:0007669"/>
    <property type="project" value="InterPro"/>
</dbReference>
<dbReference type="Gene3D" id="3.40.50.2300">
    <property type="match status" value="1"/>
</dbReference>
<evidence type="ECO:0000256" key="1">
    <source>
        <dbReference type="ARBA" id="ARBA00018672"/>
    </source>
</evidence>
<keyword evidence="4" id="KW-0175">Coiled coil</keyword>
<dbReference type="GO" id="GO:0003723">
    <property type="term" value="F:RNA binding"/>
    <property type="evidence" value="ECO:0007669"/>
    <property type="project" value="InterPro"/>
</dbReference>
<dbReference type="Pfam" id="PF03861">
    <property type="entry name" value="ANTAR"/>
    <property type="match status" value="1"/>
</dbReference>
<dbReference type="SMART" id="SM01012">
    <property type="entry name" value="ANTAR"/>
    <property type="match status" value="1"/>
</dbReference>
<comment type="caution">
    <text evidence="3">Lacks conserved residue(s) required for the propagation of feature annotation.</text>
</comment>
<dbReference type="SUPFAM" id="SSF52172">
    <property type="entry name" value="CheY-like"/>
    <property type="match status" value="1"/>
</dbReference>
<dbReference type="InterPro" id="IPR001789">
    <property type="entry name" value="Sig_transdc_resp-reg_receiver"/>
</dbReference>
<protein>
    <recommendedName>
        <fullName evidence="1">Stage 0 sporulation protein A homolog</fullName>
    </recommendedName>
</protein>
<dbReference type="CDD" id="cd00156">
    <property type="entry name" value="REC"/>
    <property type="match status" value="1"/>
</dbReference>
<evidence type="ECO:0000313" key="7">
    <source>
        <dbReference type="EMBL" id="HIR60409.1"/>
    </source>
</evidence>
<evidence type="ECO:0000256" key="3">
    <source>
        <dbReference type="PROSITE-ProRule" id="PRU00169"/>
    </source>
</evidence>
<comment type="function">
    <text evidence="2">May play the central regulatory role in sporulation. It may be an element of the effector pathway responsible for the activation of sporulation genes in response to nutritional stress. Spo0A may act in concert with spo0H (a sigma factor) to control the expression of some genes that are critical to the sporulation process.</text>
</comment>
<dbReference type="InterPro" id="IPR005561">
    <property type="entry name" value="ANTAR"/>
</dbReference>
<reference evidence="7" key="2">
    <citation type="journal article" date="2021" name="PeerJ">
        <title>Extensive microbial diversity within the chicken gut microbiome revealed by metagenomics and culture.</title>
        <authorList>
            <person name="Gilroy R."/>
            <person name="Ravi A."/>
            <person name="Getino M."/>
            <person name="Pursley I."/>
            <person name="Horton D.L."/>
            <person name="Alikhan N.F."/>
            <person name="Baker D."/>
            <person name="Gharbi K."/>
            <person name="Hall N."/>
            <person name="Watson M."/>
            <person name="Adriaenssens E.M."/>
            <person name="Foster-Nyarko E."/>
            <person name="Jarju S."/>
            <person name="Secka A."/>
            <person name="Antonio M."/>
            <person name="Oren A."/>
            <person name="Chaudhuri R.R."/>
            <person name="La Ragione R."/>
            <person name="Hildebrand F."/>
            <person name="Pallen M.J."/>
        </authorList>
    </citation>
    <scope>NUCLEOTIDE SEQUENCE</scope>
    <source>
        <strain evidence="7">CHK189-12415</strain>
    </source>
</reference>
<evidence type="ECO:0000313" key="8">
    <source>
        <dbReference type="Proteomes" id="UP000824241"/>
    </source>
</evidence>
<evidence type="ECO:0000259" key="6">
    <source>
        <dbReference type="PROSITE" id="PS50921"/>
    </source>
</evidence>
<accession>A0A9D1DX18</accession>
<feature type="coiled-coil region" evidence="4">
    <location>
        <begin position="114"/>
        <end position="141"/>
    </location>
</feature>
<evidence type="ECO:0000256" key="4">
    <source>
        <dbReference type="SAM" id="Coils"/>
    </source>
</evidence>
<dbReference type="InterPro" id="IPR011006">
    <property type="entry name" value="CheY-like_superfamily"/>
</dbReference>
<evidence type="ECO:0000256" key="2">
    <source>
        <dbReference type="ARBA" id="ARBA00024867"/>
    </source>
</evidence>
<dbReference type="AlphaFoldDB" id="A0A9D1DX18"/>
<dbReference type="InterPro" id="IPR036388">
    <property type="entry name" value="WH-like_DNA-bd_sf"/>
</dbReference>
<reference evidence="7" key="1">
    <citation type="submission" date="2020-10" db="EMBL/GenBank/DDBJ databases">
        <authorList>
            <person name="Gilroy R."/>
        </authorList>
    </citation>
    <scope>NUCLEOTIDE SEQUENCE</scope>
    <source>
        <strain evidence="7">CHK189-12415</strain>
    </source>
</reference>
<dbReference type="Proteomes" id="UP000824241">
    <property type="component" value="Unassembled WGS sequence"/>
</dbReference>
<feature type="domain" description="Response regulatory" evidence="5">
    <location>
        <begin position="3"/>
        <end position="115"/>
    </location>
</feature>
<dbReference type="PROSITE" id="PS50110">
    <property type="entry name" value="RESPONSE_REGULATORY"/>
    <property type="match status" value="1"/>
</dbReference>
<name>A0A9D1DX18_9FIRM</name>
<dbReference type="SMART" id="SM00448">
    <property type="entry name" value="REC"/>
    <property type="match status" value="1"/>
</dbReference>
<dbReference type="Gene3D" id="1.10.10.10">
    <property type="entry name" value="Winged helix-like DNA-binding domain superfamily/Winged helix DNA-binding domain"/>
    <property type="match status" value="1"/>
</dbReference>
<feature type="domain" description="ANTAR" evidence="6">
    <location>
        <begin position="121"/>
        <end position="182"/>
    </location>
</feature>
<dbReference type="InterPro" id="IPR008327">
    <property type="entry name" value="Sig_transdc_resp-reg_antiterm"/>
</dbReference>
<gene>
    <name evidence="7" type="ORF">IAB37_02380</name>
</gene>